<feature type="compositionally biased region" description="Pro residues" evidence="1">
    <location>
        <begin position="84"/>
        <end position="97"/>
    </location>
</feature>
<evidence type="ECO:0000313" key="3">
    <source>
        <dbReference type="EMBL" id="SDP45116.1"/>
    </source>
</evidence>
<proteinExistence type="predicted"/>
<feature type="region of interest" description="Disordered" evidence="1">
    <location>
        <begin position="50"/>
        <end position="100"/>
    </location>
</feature>
<dbReference type="EMBL" id="FNJB01000009">
    <property type="protein sequence ID" value="SDP45116.1"/>
    <property type="molecule type" value="Genomic_DNA"/>
</dbReference>
<evidence type="ECO:0008006" key="5">
    <source>
        <dbReference type="Google" id="ProtNLM"/>
    </source>
</evidence>
<dbReference type="STRING" id="504798.SAMN05421871_11454"/>
<keyword evidence="2" id="KW-0812">Transmembrane</keyword>
<protein>
    <recommendedName>
        <fullName evidence="5">MucR family transcriptional regulator</fullName>
    </recommendedName>
</protein>
<reference evidence="4" key="1">
    <citation type="submission" date="2016-10" db="EMBL/GenBank/DDBJ databases">
        <authorList>
            <person name="Varghese N."/>
            <person name="Submissions S."/>
        </authorList>
    </citation>
    <scope>NUCLEOTIDE SEQUENCE [LARGE SCALE GENOMIC DNA]</scope>
    <source>
        <strain evidence="4">IBRC-M 10655</strain>
    </source>
</reference>
<name>A0A1H0SV06_9PSEU</name>
<gene>
    <name evidence="3" type="ORF">SAMN05192558_10992</name>
</gene>
<keyword evidence="4" id="KW-1185">Reference proteome</keyword>
<keyword evidence="2" id="KW-0472">Membrane</keyword>
<evidence type="ECO:0000313" key="4">
    <source>
        <dbReference type="Proteomes" id="UP000199651"/>
    </source>
</evidence>
<accession>A0A1H0SV06</accession>
<evidence type="ECO:0000256" key="1">
    <source>
        <dbReference type="SAM" id="MobiDB-lite"/>
    </source>
</evidence>
<feature type="transmembrane region" description="Helical" evidence="2">
    <location>
        <begin position="18"/>
        <end position="39"/>
    </location>
</feature>
<feature type="compositionally biased region" description="Low complexity" evidence="1">
    <location>
        <begin position="50"/>
        <end position="83"/>
    </location>
</feature>
<sequence length="227" mass="23221">MIDPPEADPRAVYLRRRALAVAGAVLGVILLVWLISGLVGSDEEPQVQGAAVQVPASAPPSTVSSPPASSSTAAPTSSAAVQSPAPPPAPPPDPNQPCPDAATIVTVELGAPSYQVGQRPKLSLVVVNSGAVPCTRDLGHELRELLITTPDGATRIWSSNDCYSPKGPEPTILQPGERKQYDVSWAGRTSAPGCPSKRSAVPAGTYAVTPKLGGLVGPAVPLVLTPR</sequence>
<dbReference type="AlphaFoldDB" id="A0A1H0SV06"/>
<keyword evidence="2" id="KW-1133">Transmembrane helix</keyword>
<dbReference type="OrthoDB" id="5189092at2"/>
<evidence type="ECO:0000256" key="2">
    <source>
        <dbReference type="SAM" id="Phobius"/>
    </source>
</evidence>
<dbReference type="RefSeq" id="WP_091379816.1">
    <property type="nucleotide sequence ID" value="NZ_FNDV01000014.1"/>
</dbReference>
<dbReference type="Proteomes" id="UP000199651">
    <property type="component" value="Unassembled WGS sequence"/>
</dbReference>
<organism evidence="3 4">
    <name type="scientific">Actinokineospora alba</name>
    <dbReference type="NCBI Taxonomy" id="504798"/>
    <lineage>
        <taxon>Bacteria</taxon>
        <taxon>Bacillati</taxon>
        <taxon>Actinomycetota</taxon>
        <taxon>Actinomycetes</taxon>
        <taxon>Pseudonocardiales</taxon>
        <taxon>Pseudonocardiaceae</taxon>
        <taxon>Actinokineospora</taxon>
    </lineage>
</organism>